<dbReference type="InterPro" id="IPR056677">
    <property type="entry name" value="DUF7775"/>
</dbReference>
<reference evidence="3 4" key="1">
    <citation type="submission" date="2020-04" db="EMBL/GenBank/DDBJ databases">
        <authorList>
            <person name="Alioto T."/>
            <person name="Alioto T."/>
            <person name="Gomez Garrido J."/>
        </authorList>
    </citation>
    <scope>NUCLEOTIDE SEQUENCE [LARGE SCALE GENOMIC DNA]</scope>
</reference>
<name>A0A8S1C764_9INSE</name>
<feature type="transmembrane region" description="Helical" evidence="1">
    <location>
        <begin position="12"/>
        <end position="30"/>
    </location>
</feature>
<keyword evidence="1" id="KW-1133">Transmembrane helix</keyword>
<dbReference type="Proteomes" id="UP000494165">
    <property type="component" value="Unassembled WGS sequence"/>
</dbReference>
<feature type="domain" description="DUF7775" evidence="2">
    <location>
        <begin position="9"/>
        <end position="89"/>
    </location>
</feature>
<dbReference type="Pfam" id="PF24985">
    <property type="entry name" value="DUF7775"/>
    <property type="match status" value="1"/>
</dbReference>
<dbReference type="AlphaFoldDB" id="A0A8S1C764"/>
<feature type="transmembrane region" description="Helical" evidence="1">
    <location>
        <begin position="103"/>
        <end position="120"/>
    </location>
</feature>
<dbReference type="OrthoDB" id="6349206at2759"/>
<keyword evidence="1" id="KW-0472">Membrane</keyword>
<gene>
    <name evidence="3" type="ORF">CLODIP_2_CD06932</name>
</gene>
<evidence type="ECO:0000259" key="2">
    <source>
        <dbReference type="Pfam" id="PF24985"/>
    </source>
</evidence>
<evidence type="ECO:0000313" key="3">
    <source>
        <dbReference type="EMBL" id="CAB3363991.1"/>
    </source>
</evidence>
<dbReference type="GO" id="GO:0019991">
    <property type="term" value="P:septate junction assembly"/>
    <property type="evidence" value="ECO:0007669"/>
    <property type="project" value="InterPro"/>
</dbReference>
<feature type="transmembrane region" description="Helical" evidence="1">
    <location>
        <begin position="69"/>
        <end position="91"/>
    </location>
</feature>
<dbReference type="PANTHER" id="PTHR36692">
    <property type="entry name" value="PROTEIN SNAKESKIN"/>
    <property type="match status" value="1"/>
</dbReference>
<proteinExistence type="predicted"/>
<protein>
    <recommendedName>
        <fullName evidence="2">DUF7775 domain-containing protein</fullName>
    </recommendedName>
</protein>
<feature type="transmembrane region" description="Helical" evidence="1">
    <location>
        <begin position="36"/>
        <end position="57"/>
    </location>
</feature>
<dbReference type="PANTHER" id="PTHR36692:SF2">
    <property type="entry name" value="GEO12064P1"/>
    <property type="match status" value="1"/>
</dbReference>
<comment type="caution">
    <text evidence="3">The sequence shown here is derived from an EMBL/GenBank/DDBJ whole genome shotgun (WGS) entry which is preliminary data.</text>
</comment>
<keyword evidence="4" id="KW-1185">Reference proteome</keyword>
<accession>A0A8S1C764</accession>
<dbReference type="InterPro" id="IPR038976">
    <property type="entry name" value="Ssk"/>
</dbReference>
<evidence type="ECO:0000256" key="1">
    <source>
        <dbReference type="SAM" id="Phobius"/>
    </source>
</evidence>
<evidence type="ECO:0000313" key="4">
    <source>
        <dbReference type="Proteomes" id="UP000494165"/>
    </source>
</evidence>
<dbReference type="GO" id="GO:0005886">
    <property type="term" value="C:plasma membrane"/>
    <property type="evidence" value="ECO:0007669"/>
    <property type="project" value="TreeGrafter"/>
</dbReference>
<organism evidence="3 4">
    <name type="scientific">Cloeon dipterum</name>
    <dbReference type="NCBI Taxonomy" id="197152"/>
    <lineage>
        <taxon>Eukaryota</taxon>
        <taxon>Metazoa</taxon>
        <taxon>Ecdysozoa</taxon>
        <taxon>Arthropoda</taxon>
        <taxon>Hexapoda</taxon>
        <taxon>Insecta</taxon>
        <taxon>Pterygota</taxon>
        <taxon>Palaeoptera</taxon>
        <taxon>Ephemeroptera</taxon>
        <taxon>Pisciforma</taxon>
        <taxon>Baetidae</taxon>
        <taxon>Cloeon</taxon>
    </lineage>
</organism>
<keyword evidence="1" id="KW-0812">Transmembrane</keyword>
<sequence length="139" mass="15420">MARCCRLPFVKILEIAFTMSCLTLHVMSLKPADVDHFWLLSVTFVGMMIVELGGAFAECIKTPLPSHVDVLYSVVGSCLFLASGVACLRFWDDEPRELIIVRYGMWKGVLSCVTSVLFVIDAFRALNGSEICAGQPYLH</sequence>
<dbReference type="EMBL" id="CADEPI010000014">
    <property type="protein sequence ID" value="CAB3363991.1"/>
    <property type="molecule type" value="Genomic_DNA"/>
</dbReference>